<dbReference type="Pfam" id="PF10604">
    <property type="entry name" value="Polyketide_cyc2"/>
    <property type="match status" value="1"/>
</dbReference>
<accession>W4LZ41</accession>
<dbReference type="HOGENOM" id="CLU_106514_0_0_7"/>
<gene>
    <name evidence="1" type="ORF">ETSY1_01510</name>
</gene>
<dbReference type="InterPro" id="IPR019587">
    <property type="entry name" value="Polyketide_cyclase/dehydratase"/>
</dbReference>
<comment type="caution">
    <text evidence="1">The sequence shown here is derived from an EMBL/GenBank/DDBJ whole genome shotgun (WGS) entry which is preliminary data.</text>
</comment>
<dbReference type="SUPFAM" id="SSF55961">
    <property type="entry name" value="Bet v1-like"/>
    <property type="match status" value="1"/>
</dbReference>
<dbReference type="InterPro" id="IPR023393">
    <property type="entry name" value="START-like_dom_sf"/>
</dbReference>
<proteinExistence type="predicted"/>
<organism evidence="1 2">
    <name type="scientific">Entotheonella factor</name>
    <dbReference type="NCBI Taxonomy" id="1429438"/>
    <lineage>
        <taxon>Bacteria</taxon>
        <taxon>Pseudomonadati</taxon>
        <taxon>Nitrospinota/Tectimicrobiota group</taxon>
        <taxon>Candidatus Tectimicrobiota</taxon>
        <taxon>Candidatus Entotheonellia</taxon>
        <taxon>Candidatus Entotheonellales</taxon>
        <taxon>Candidatus Entotheonellaceae</taxon>
        <taxon>Candidatus Entotheonella</taxon>
    </lineage>
</organism>
<keyword evidence="2" id="KW-1185">Reference proteome</keyword>
<evidence type="ECO:0000313" key="1">
    <source>
        <dbReference type="EMBL" id="ETX03011.1"/>
    </source>
</evidence>
<evidence type="ECO:0008006" key="3">
    <source>
        <dbReference type="Google" id="ProtNLM"/>
    </source>
</evidence>
<name>W4LZ41_ENTF1</name>
<dbReference type="Proteomes" id="UP000019141">
    <property type="component" value="Unassembled WGS sequence"/>
</dbReference>
<dbReference type="CDD" id="cd07812">
    <property type="entry name" value="SRPBCC"/>
    <property type="match status" value="1"/>
</dbReference>
<sequence>MARYADGPTTEADIVIHASIGQLWRLVSDITTPVQFSEELQGVEWLDDSGPAVGARFRGRNAHDKVGEWESTSVVTRYEPEAVFEWTLGDVDYPAARWRFNLEPSDAGVTLTFSAQIGPGRSGLSPAIEAMPDKEERIVERRLAEHRANMMKTLEGIKALAEAQVQP</sequence>
<evidence type="ECO:0000313" key="2">
    <source>
        <dbReference type="Proteomes" id="UP000019141"/>
    </source>
</evidence>
<dbReference type="PATRIC" id="fig|1429438.4.peg.486"/>
<dbReference type="AlphaFoldDB" id="W4LZ41"/>
<reference evidence="1 2" key="1">
    <citation type="journal article" date="2014" name="Nature">
        <title>An environmental bacterial taxon with a large and distinct metabolic repertoire.</title>
        <authorList>
            <person name="Wilson M.C."/>
            <person name="Mori T."/>
            <person name="Ruckert C."/>
            <person name="Uria A.R."/>
            <person name="Helf M.J."/>
            <person name="Takada K."/>
            <person name="Gernert C."/>
            <person name="Steffens U.A."/>
            <person name="Heycke N."/>
            <person name="Schmitt S."/>
            <person name="Rinke C."/>
            <person name="Helfrich E.J."/>
            <person name="Brachmann A.O."/>
            <person name="Gurgui C."/>
            <person name="Wakimoto T."/>
            <person name="Kracht M."/>
            <person name="Crusemann M."/>
            <person name="Hentschel U."/>
            <person name="Abe I."/>
            <person name="Matsunaga S."/>
            <person name="Kalinowski J."/>
            <person name="Takeyama H."/>
            <person name="Piel J."/>
        </authorList>
    </citation>
    <scope>NUCLEOTIDE SEQUENCE [LARGE SCALE GENOMIC DNA]</scope>
    <source>
        <strain evidence="2">TSY1</strain>
    </source>
</reference>
<dbReference type="EMBL" id="AZHW01000086">
    <property type="protein sequence ID" value="ETX03011.1"/>
    <property type="molecule type" value="Genomic_DNA"/>
</dbReference>
<dbReference type="Gene3D" id="3.30.530.20">
    <property type="match status" value="1"/>
</dbReference>
<protein>
    <recommendedName>
        <fullName evidence="3">Cyclase</fullName>
    </recommendedName>
</protein>